<gene>
    <name evidence="7" type="ORF">OESDEN_20033</name>
</gene>
<dbReference type="CDD" id="cd02340">
    <property type="entry name" value="ZZ_NBR1_like"/>
    <property type="match status" value="1"/>
</dbReference>
<organism evidence="7 8">
    <name type="scientific">Oesophagostomum dentatum</name>
    <name type="common">Nodular worm</name>
    <dbReference type="NCBI Taxonomy" id="61180"/>
    <lineage>
        <taxon>Eukaryota</taxon>
        <taxon>Metazoa</taxon>
        <taxon>Ecdysozoa</taxon>
        <taxon>Nematoda</taxon>
        <taxon>Chromadorea</taxon>
        <taxon>Rhabditida</taxon>
        <taxon>Rhabditina</taxon>
        <taxon>Rhabditomorpha</taxon>
        <taxon>Strongyloidea</taxon>
        <taxon>Strongylidae</taxon>
        <taxon>Oesophagostomum</taxon>
    </lineage>
</organism>
<protein>
    <submittedName>
        <fullName evidence="7">Zinc finger, ZZ type</fullName>
    </submittedName>
</protein>
<sequence>MVAAELASFSFISHVQSPHCFSLPPEKLLELRLFFVLFSDRSFKMEADSLELTSSAPRKLLPSLQMEATSVKLTYNGTHHRFKIRGYNGLTLLTDLMSHVAQLTAQGPPVKVAWQDEDGDSVIISRPAELEEAIESRKDDLLRLHTTTTEKPAKAKGTPRHTPAGNEAVHRNVVCDVCDAPFIVGTRYKCIVCDDFDLCQNCERTGVHSNHGMVRIVDPMRTHVPWGARLRRSGESPLGMATHRSSWIDRYA</sequence>
<dbReference type="PROSITE" id="PS51745">
    <property type="entry name" value="PB1"/>
    <property type="match status" value="1"/>
</dbReference>
<dbReference type="SUPFAM" id="SSF54277">
    <property type="entry name" value="CAD &amp; PB1 domains"/>
    <property type="match status" value="1"/>
</dbReference>
<evidence type="ECO:0000256" key="1">
    <source>
        <dbReference type="ARBA" id="ARBA00022723"/>
    </source>
</evidence>
<dbReference type="AlphaFoldDB" id="A0A0B1S4L6"/>
<dbReference type="CDD" id="cd05992">
    <property type="entry name" value="PB1"/>
    <property type="match status" value="1"/>
</dbReference>
<dbReference type="InterPro" id="IPR000270">
    <property type="entry name" value="PB1_dom"/>
</dbReference>
<dbReference type="EMBL" id="KN601164">
    <property type="protein sequence ID" value="KHJ80293.1"/>
    <property type="molecule type" value="Genomic_DNA"/>
</dbReference>
<evidence type="ECO:0000259" key="6">
    <source>
        <dbReference type="PROSITE" id="PS51745"/>
    </source>
</evidence>
<accession>A0A0B1S4L6</accession>
<feature type="domain" description="PB1" evidence="6">
    <location>
        <begin position="68"/>
        <end position="149"/>
    </location>
</feature>
<dbReference type="Gene3D" id="3.10.20.90">
    <property type="entry name" value="Phosphatidylinositol 3-kinase Catalytic Subunit, Chain A, domain 1"/>
    <property type="match status" value="1"/>
</dbReference>
<dbReference type="PANTHER" id="PTHR15090">
    <property type="entry name" value="SEQUESTOSOME 1-RELATED"/>
    <property type="match status" value="1"/>
</dbReference>
<evidence type="ECO:0000259" key="5">
    <source>
        <dbReference type="PROSITE" id="PS50135"/>
    </source>
</evidence>
<proteinExistence type="predicted"/>
<dbReference type="FunFam" id="3.30.60.90:FF:000016">
    <property type="entry name" value="Refractory to sigma P"/>
    <property type="match status" value="1"/>
</dbReference>
<dbReference type="Gene3D" id="3.30.60.90">
    <property type="match status" value="1"/>
</dbReference>
<dbReference type="PROSITE" id="PS01357">
    <property type="entry name" value="ZF_ZZ_1"/>
    <property type="match status" value="1"/>
</dbReference>
<name>A0A0B1S4L6_OESDE</name>
<evidence type="ECO:0000313" key="7">
    <source>
        <dbReference type="EMBL" id="KHJ80293.1"/>
    </source>
</evidence>
<evidence type="ECO:0000256" key="4">
    <source>
        <dbReference type="PROSITE-ProRule" id="PRU00228"/>
    </source>
</evidence>
<evidence type="ECO:0000313" key="8">
    <source>
        <dbReference type="Proteomes" id="UP000053660"/>
    </source>
</evidence>
<dbReference type="GO" id="GO:0008270">
    <property type="term" value="F:zinc ion binding"/>
    <property type="evidence" value="ECO:0007669"/>
    <property type="project" value="UniProtKB-KW"/>
</dbReference>
<dbReference type="InterPro" id="IPR000433">
    <property type="entry name" value="Znf_ZZ"/>
</dbReference>
<dbReference type="Pfam" id="PF00569">
    <property type="entry name" value="ZZ"/>
    <property type="match status" value="1"/>
</dbReference>
<dbReference type="SMART" id="SM00291">
    <property type="entry name" value="ZnF_ZZ"/>
    <property type="match status" value="1"/>
</dbReference>
<keyword evidence="8" id="KW-1185">Reference proteome</keyword>
<dbReference type="InterPro" id="IPR052260">
    <property type="entry name" value="Autophagy_Rcpt_SigReg"/>
</dbReference>
<keyword evidence="2 4" id="KW-0863">Zinc-finger</keyword>
<keyword evidence="3" id="KW-0862">Zinc</keyword>
<keyword evidence="1" id="KW-0479">Metal-binding</keyword>
<dbReference type="SUPFAM" id="SSF57850">
    <property type="entry name" value="RING/U-box"/>
    <property type="match status" value="1"/>
</dbReference>
<dbReference type="InterPro" id="IPR053793">
    <property type="entry name" value="PB1-like"/>
</dbReference>
<dbReference type="PROSITE" id="PS50135">
    <property type="entry name" value="ZF_ZZ_2"/>
    <property type="match status" value="1"/>
</dbReference>
<evidence type="ECO:0000256" key="2">
    <source>
        <dbReference type="ARBA" id="ARBA00022771"/>
    </source>
</evidence>
<dbReference type="InterPro" id="IPR043145">
    <property type="entry name" value="Znf_ZZ_sf"/>
</dbReference>
<dbReference type="Pfam" id="PF00564">
    <property type="entry name" value="PB1"/>
    <property type="match status" value="1"/>
</dbReference>
<reference evidence="7 8" key="1">
    <citation type="submission" date="2014-03" db="EMBL/GenBank/DDBJ databases">
        <title>Draft genome of the hookworm Oesophagostomum dentatum.</title>
        <authorList>
            <person name="Mitreva M."/>
        </authorList>
    </citation>
    <scope>NUCLEOTIDE SEQUENCE [LARGE SCALE GENOMIC DNA]</scope>
    <source>
        <strain evidence="7 8">OD-Hann</strain>
    </source>
</reference>
<dbReference type="SMART" id="SM00666">
    <property type="entry name" value="PB1"/>
    <property type="match status" value="1"/>
</dbReference>
<feature type="domain" description="ZZ-type" evidence="5">
    <location>
        <begin position="170"/>
        <end position="222"/>
    </location>
</feature>
<dbReference type="OrthoDB" id="2122982at2759"/>
<feature type="non-terminal residue" evidence="7">
    <location>
        <position position="252"/>
    </location>
</feature>
<evidence type="ECO:0000256" key="3">
    <source>
        <dbReference type="ARBA" id="ARBA00022833"/>
    </source>
</evidence>
<dbReference type="Proteomes" id="UP000053660">
    <property type="component" value="Unassembled WGS sequence"/>
</dbReference>